<feature type="compositionally biased region" description="Polar residues" evidence="1">
    <location>
        <begin position="7"/>
        <end position="17"/>
    </location>
</feature>
<evidence type="ECO:0000313" key="3">
    <source>
        <dbReference type="EMBL" id="CDZ97293.1"/>
    </source>
</evidence>
<dbReference type="AlphaFoldDB" id="A0A0F7SHV0"/>
<evidence type="ECO:0000256" key="1">
    <source>
        <dbReference type="SAM" id="MobiDB-lite"/>
    </source>
</evidence>
<keyword evidence="2" id="KW-0812">Transmembrane</keyword>
<feature type="region of interest" description="Disordered" evidence="1">
    <location>
        <begin position="1"/>
        <end position="59"/>
    </location>
</feature>
<accession>A0A0F7SHV0</accession>
<proteinExistence type="predicted"/>
<name>A0A0F7SHV0_PHARH</name>
<feature type="transmembrane region" description="Helical" evidence="2">
    <location>
        <begin position="150"/>
        <end position="171"/>
    </location>
</feature>
<dbReference type="EMBL" id="LN483167">
    <property type="protein sequence ID" value="CDZ97293.1"/>
    <property type="molecule type" value="Genomic_DNA"/>
</dbReference>
<sequence>MPFKKPSASTASSTLSHPTLHPARTPSGHEVRPRRRGNRLNPTHLEWEIEHPNSDSRTKIKYNSRDARKGRFPLRSHHHAGMIESHPTSTISIRVAHHGERDKLKPHLKLDVTFWVAVAFWWGSAVWVANGFCVWLPVVRPSTDSEAMAPTASALAFIGGTIFLVGAYLGLLEAGNRGKENDFGSSFESLIWGNKPSAHSVSSSTDDFPKSSANHEPSEFSWMPKPRWKEMGYIAAAVQMFAASVFWISTLTGLPGVIPGLADGTGSRAIIDVFFWSPQVVGGLGFIISSLILTIEVQPRWYHLKPLTIGWQVGVWNLVGSVGFCLCGALGYSVDSRAVWQSDMSTYWGSWGFLIGSTFQLYEAVWRMPESSDK</sequence>
<feature type="transmembrane region" description="Helical" evidence="2">
    <location>
        <begin position="315"/>
        <end position="334"/>
    </location>
</feature>
<feature type="transmembrane region" description="Helical" evidence="2">
    <location>
        <begin position="274"/>
        <end position="295"/>
    </location>
</feature>
<evidence type="ECO:0008006" key="4">
    <source>
        <dbReference type="Google" id="ProtNLM"/>
    </source>
</evidence>
<feature type="transmembrane region" description="Helical" evidence="2">
    <location>
        <begin position="233"/>
        <end position="254"/>
    </location>
</feature>
<keyword evidence="2" id="KW-1133">Transmembrane helix</keyword>
<evidence type="ECO:0000256" key="2">
    <source>
        <dbReference type="SAM" id="Phobius"/>
    </source>
</evidence>
<protein>
    <recommendedName>
        <fullName evidence="4">Integral membrane protein</fullName>
    </recommendedName>
</protein>
<feature type="transmembrane region" description="Helical" evidence="2">
    <location>
        <begin position="112"/>
        <end position="138"/>
    </location>
</feature>
<reference evidence="3" key="1">
    <citation type="submission" date="2014-08" db="EMBL/GenBank/DDBJ databases">
        <authorList>
            <person name="Sharma Rahul"/>
            <person name="Thines Marco"/>
        </authorList>
    </citation>
    <scope>NUCLEOTIDE SEQUENCE</scope>
</reference>
<feature type="transmembrane region" description="Helical" evidence="2">
    <location>
        <begin position="346"/>
        <end position="365"/>
    </location>
</feature>
<organism evidence="3">
    <name type="scientific">Phaffia rhodozyma</name>
    <name type="common">Yeast</name>
    <name type="synonym">Xanthophyllomyces dendrorhous</name>
    <dbReference type="NCBI Taxonomy" id="264483"/>
    <lineage>
        <taxon>Eukaryota</taxon>
        <taxon>Fungi</taxon>
        <taxon>Dikarya</taxon>
        <taxon>Basidiomycota</taxon>
        <taxon>Agaricomycotina</taxon>
        <taxon>Tremellomycetes</taxon>
        <taxon>Cystofilobasidiales</taxon>
        <taxon>Mrakiaceae</taxon>
        <taxon>Phaffia</taxon>
    </lineage>
</organism>
<keyword evidence="2" id="KW-0472">Membrane</keyword>
<feature type="compositionally biased region" description="Basic and acidic residues" evidence="1">
    <location>
        <begin position="45"/>
        <end position="59"/>
    </location>
</feature>